<dbReference type="OrthoDB" id="8853249at2"/>
<proteinExistence type="predicted"/>
<dbReference type="Gene3D" id="3.40.50.360">
    <property type="match status" value="1"/>
</dbReference>
<dbReference type="Pfam" id="PF03358">
    <property type="entry name" value="FMN_red"/>
    <property type="match status" value="1"/>
</dbReference>
<dbReference type="RefSeq" id="WP_106927591.1">
    <property type="nucleotide sequence ID" value="NZ_PYFT01000001.1"/>
</dbReference>
<sequence>MQKEEKKILIINGSIRGKQGNSGALSIAAEQYLHSKLFATASIITLAEPMPGIQQVYDLLTSSHGFLIITGTYWNNYGSSLQRFIEIISAFENSPALFGKPVACAVSMDSVGGADVASRIQSVFSGLGCWSPPCSTLVVSRVGQEAISASKGQVDDPNEDVWRVEDLEIVLKNLVKATSLPPDVWVSWPHVTLKIPDGEWPATGNLDLNSPRFL</sequence>
<organism evidence="2 3">
    <name type="scientific">Adhaeribacter arboris</name>
    <dbReference type="NCBI Taxonomy" id="2072846"/>
    <lineage>
        <taxon>Bacteria</taxon>
        <taxon>Pseudomonadati</taxon>
        <taxon>Bacteroidota</taxon>
        <taxon>Cytophagia</taxon>
        <taxon>Cytophagales</taxon>
        <taxon>Hymenobacteraceae</taxon>
        <taxon>Adhaeribacter</taxon>
    </lineage>
</organism>
<reference evidence="2 3" key="1">
    <citation type="submission" date="2018-03" db="EMBL/GenBank/DDBJ databases">
        <title>Adhaeribacter sp. HMF7605 Genome sequencing and assembly.</title>
        <authorList>
            <person name="Kang H."/>
            <person name="Kang J."/>
            <person name="Cha I."/>
            <person name="Kim H."/>
            <person name="Joh K."/>
        </authorList>
    </citation>
    <scope>NUCLEOTIDE SEQUENCE [LARGE SCALE GENOMIC DNA]</scope>
    <source>
        <strain evidence="2 3">HMF7605</strain>
    </source>
</reference>
<dbReference type="InterPro" id="IPR029039">
    <property type="entry name" value="Flavoprotein-like_sf"/>
</dbReference>
<name>A0A2T2YCE8_9BACT</name>
<dbReference type="InterPro" id="IPR005025">
    <property type="entry name" value="FMN_Rdtase-like_dom"/>
</dbReference>
<evidence type="ECO:0000313" key="2">
    <source>
        <dbReference type="EMBL" id="PSR53201.1"/>
    </source>
</evidence>
<dbReference type="GO" id="GO:0016491">
    <property type="term" value="F:oxidoreductase activity"/>
    <property type="evidence" value="ECO:0007669"/>
    <property type="project" value="InterPro"/>
</dbReference>
<dbReference type="SUPFAM" id="SSF52218">
    <property type="entry name" value="Flavoproteins"/>
    <property type="match status" value="1"/>
</dbReference>
<evidence type="ECO:0000259" key="1">
    <source>
        <dbReference type="Pfam" id="PF03358"/>
    </source>
</evidence>
<dbReference type="Proteomes" id="UP000240357">
    <property type="component" value="Unassembled WGS sequence"/>
</dbReference>
<accession>A0A2T2YCE8</accession>
<dbReference type="EMBL" id="PYFT01000001">
    <property type="protein sequence ID" value="PSR53201.1"/>
    <property type="molecule type" value="Genomic_DNA"/>
</dbReference>
<keyword evidence="3" id="KW-1185">Reference proteome</keyword>
<feature type="domain" description="NADPH-dependent FMN reductase-like" evidence="1">
    <location>
        <begin position="7"/>
        <end position="141"/>
    </location>
</feature>
<comment type="caution">
    <text evidence="2">The sequence shown here is derived from an EMBL/GenBank/DDBJ whole genome shotgun (WGS) entry which is preliminary data.</text>
</comment>
<protein>
    <submittedName>
        <fullName evidence="2">FMN reductase</fullName>
    </submittedName>
</protein>
<dbReference type="AlphaFoldDB" id="A0A2T2YCE8"/>
<evidence type="ECO:0000313" key="3">
    <source>
        <dbReference type="Proteomes" id="UP000240357"/>
    </source>
</evidence>
<gene>
    <name evidence="2" type="ORF">AHMF7605_06490</name>
</gene>